<evidence type="ECO:0000313" key="3">
    <source>
        <dbReference type="Proteomes" id="UP001224890"/>
    </source>
</evidence>
<keyword evidence="3" id="KW-1185">Reference proteome</keyword>
<sequence>MARRRHRHSRKGPRYLRPLFKFPPASAINFESVGGVRISVDPDARLQVAPCLHRATPVKVLSSPFLSSSLSLPALDPAHENACPDFIQITAARDVERASVNRDLDPVSPTHGTPGATRAGGERVCPETQPPRVRRLDTGREVQKPDLETHRNVSKDIVSPSDRPVIFWAWEDKTANSPAYPSTTTPSRVSCQCMFAGYSDQGLCQNPSSILHRLSPFGVARDTSQLMVLDGGHLGRPEVDMRCGLRVGRVEDLVRISKANPSVASFLRFVPASLQLGLFAQESRLQTPLLSIWETETRLRGVPPLTKDTKPNIPRQFYVTNQGYLSRPPGIIALQQASDSVQFAAKDLGPRRTIWRGFQAGTNRGSEG</sequence>
<dbReference type="GeneID" id="85457368"/>
<dbReference type="RefSeq" id="XP_060425325.1">
    <property type="nucleotide sequence ID" value="XM_060572842.1"/>
</dbReference>
<name>A0AAJ0ACK4_9PEZI</name>
<dbReference type="EMBL" id="JAHMHR010000048">
    <property type="protein sequence ID" value="KAK1671322.1"/>
    <property type="molecule type" value="Genomic_DNA"/>
</dbReference>
<gene>
    <name evidence="2" type="ORF">BDP55DRAFT_635968</name>
</gene>
<comment type="caution">
    <text evidence="2">The sequence shown here is derived from an EMBL/GenBank/DDBJ whole genome shotgun (WGS) entry which is preliminary data.</text>
</comment>
<accession>A0AAJ0ACK4</accession>
<evidence type="ECO:0000313" key="2">
    <source>
        <dbReference type="EMBL" id="KAK1671322.1"/>
    </source>
</evidence>
<dbReference type="AlphaFoldDB" id="A0AAJ0ACK4"/>
<feature type="region of interest" description="Disordered" evidence="1">
    <location>
        <begin position="102"/>
        <end position="136"/>
    </location>
</feature>
<dbReference type="Proteomes" id="UP001224890">
    <property type="component" value="Unassembled WGS sequence"/>
</dbReference>
<protein>
    <submittedName>
        <fullName evidence="2">Uncharacterized protein</fullName>
    </submittedName>
</protein>
<proteinExistence type="predicted"/>
<reference evidence="2" key="1">
    <citation type="submission" date="2021-06" db="EMBL/GenBank/DDBJ databases">
        <title>Comparative genomics, transcriptomics and evolutionary studies reveal genomic signatures of adaptation to plant cell wall in hemibiotrophic fungi.</title>
        <authorList>
            <consortium name="DOE Joint Genome Institute"/>
            <person name="Baroncelli R."/>
            <person name="Diaz J.F."/>
            <person name="Benocci T."/>
            <person name="Peng M."/>
            <person name="Battaglia E."/>
            <person name="Haridas S."/>
            <person name="Andreopoulos W."/>
            <person name="Labutti K."/>
            <person name="Pangilinan J."/>
            <person name="Floch G.L."/>
            <person name="Makela M.R."/>
            <person name="Henrissat B."/>
            <person name="Grigoriev I.V."/>
            <person name="Crouch J.A."/>
            <person name="De Vries R.P."/>
            <person name="Sukno S.A."/>
            <person name="Thon M.R."/>
        </authorList>
    </citation>
    <scope>NUCLEOTIDE SEQUENCE</scope>
    <source>
        <strain evidence="2">CBS 193.32</strain>
    </source>
</reference>
<evidence type="ECO:0000256" key="1">
    <source>
        <dbReference type="SAM" id="MobiDB-lite"/>
    </source>
</evidence>
<organism evidence="2 3">
    <name type="scientific">Colletotrichum godetiae</name>
    <dbReference type="NCBI Taxonomy" id="1209918"/>
    <lineage>
        <taxon>Eukaryota</taxon>
        <taxon>Fungi</taxon>
        <taxon>Dikarya</taxon>
        <taxon>Ascomycota</taxon>
        <taxon>Pezizomycotina</taxon>
        <taxon>Sordariomycetes</taxon>
        <taxon>Hypocreomycetidae</taxon>
        <taxon>Glomerellales</taxon>
        <taxon>Glomerellaceae</taxon>
        <taxon>Colletotrichum</taxon>
        <taxon>Colletotrichum acutatum species complex</taxon>
    </lineage>
</organism>